<dbReference type="InterPro" id="IPR012337">
    <property type="entry name" value="RNaseH-like_sf"/>
</dbReference>
<dbReference type="KEGG" id="sami:SAMIE_1001200"/>
<organism evidence="2 3">
    <name type="scientific">Sphingobium amiense</name>
    <dbReference type="NCBI Taxonomy" id="135719"/>
    <lineage>
        <taxon>Bacteria</taxon>
        <taxon>Pseudomonadati</taxon>
        <taxon>Pseudomonadota</taxon>
        <taxon>Alphaproteobacteria</taxon>
        <taxon>Sphingomonadales</taxon>
        <taxon>Sphingomonadaceae</taxon>
        <taxon>Sphingobium</taxon>
    </lineage>
</organism>
<evidence type="ECO:0000259" key="1">
    <source>
        <dbReference type="PROSITE" id="PS50994"/>
    </source>
</evidence>
<feature type="domain" description="Integrase catalytic" evidence="1">
    <location>
        <begin position="1"/>
        <end position="92"/>
    </location>
</feature>
<protein>
    <submittedName>
        <fullName evidence="2">Integrase, catalytic region</fullName>
    </submittedName>
</protein>
<dbReference type="SUPFAM" id="SSF53098">
    <property type="entry name" value="Ribonuclease H-like"/>
    <property type="match status" value="1"/>
</dbReference>
<dbReference type="GO" id="GO:0003676">
    <property type="term" value="F:nucleic acid binding"/>
    <property type="evidence" value="ECO:0007669"/>
    <property type="project" value="InterPro"/>
</dbReference>
<proteinExistence type="predicted"/>
<dbReference type="PANTHER" id="PTHR47515:SF1">
    <property type="entry name" value="BLR2054 PROTEIN"/>
    <property type="match status" value="1"/>
</dbReference>
<dbReference type="InterPro" id="IPR036397">
    <property type="entry name" value="RNaseH_sf"/>
</dbReference>
<gene>
    <name evidence="2" type="ORF">SAMIE_1001200</name>
</gene>
<dbReference type="Pfam" id="PF13683">
    <property type="entry name" value="rve_3"/>
    <property type="match status" value="1"/>
</dbReference>
<sequence>MCYGPEFIANAVQEWLAKVGVKTLYITPGSPWENGYCESFNGSMRDELLNGEIFYTLAEAQILIEAWRRHYNTVRPHSSLGYRPPAPETATPPWLPSGSASLHLRPAMAPEAVLH</sequence>
<evidence type="ECO:0000313" key="3">
    <source>
        <dbReference type="Proteomes" id="UP000279959"/>
    </source>
</evidence>
<dbReference type="GO" id="GO:0015074">
    <property type="term" value="P:DNA integration"/>
    <property type="evidence" value="ECO:0007669"/>
    <property type="project" value="InterPro"/>
</dbReference>
<keyword evidence="3" id="KW-1185">Reference proteome</keyword>
<dbReference type="PROSITE" id="PS50994">
    <property type="entry name" value="INTEGRASE"/>
    <property type="match status" value="1"/>
</dbReference>
<reference evidence="2 3" key="1">
    <citation type="submission" date="2018-05" db="EMBL/GenBank/DDBJ databases">
        <title>Complete Genome Sequence of the Nonylphenol-Degrading Bacterium Sphingobium amiense DSM 16289T.</title>
        <authorList>
            <person name="Ootsuka M."/>
            <person name="Nishizawa T."/>
            <person name="Ohta H."/>
        </authorList>
    </citation>
    <scope>NUCLEOTIDE SEQUENCE [LARGE SCALE GENOMIC DNA]</scope>
    <source>
        <strain evidence="2 3">DSM 16289</strain>
    </source>
</reference>
<name>A0A494W8W9_9SPHN</name>
<dbReference type="AlphaFoldDB" id="A0A494W8W9"/>
<dbReference type="EMBL" id="AP018664">
    <property type="protein sequence ID" value="BBD96619.1"/>
    <property type="molecule type" value="Genomic_DNA"/>
</dbReference>
<evidence type="ECO:0000313" key="2">
    <source>
        <dbReference type="EMBL" id="BBD96619.1"/>
    </source>
</evidence>
<accession>A0A494W8W9</accession>
<dbReference type="PANTHER" id="PTHR47515">
    <property type="entry name" value="LOW CALCIUM RESPONSE LOCUS PROTEIN T"/>
    <property type="match status" value="1"/>
</dbReference>
<dbReference type="Proteomes" id="UP000279959">
    <property type="component" value="Chromosome"/>
</dbReference>
<dbReference type="Gene3D" id="3.30.420.10">
    <property type="entry name" value="Ribonuclease H-like superfamily/Ribonuclease H"/>
    <property type="match status" value="1"/>
</dbReference>
<dbReference type="InterPro" id="IPR001584">
    <property type="entry name" value="Integrase_cat-core"/>
</dbReference>